<sequence length="81" mass="8965">MRHPGIARPDEIIRSGKNTHQKNAFGRTRRAMPPTATVNAAPHGRLSAPAFASWMMIFPGAVHEFQPAWCRHVLRIAITPG</sequence>
<gene>
    <name evidence="2" type="ORF">AAC691_21615</name>
</gene>
<proteinExistence type="predicted"/>
<accession>A0ABZ3D579</accession>
<feature type="region of interest" description="Disordered" evidence="1">
    <location>
        <begin position="1"/>
        <end position="42"/>
    </location>
</feature>
<dbReference type="RefSeq" id="WP_342628429.1">
    <property type="nucleotide sequence ID" value="NZ_CP152276.1"/>
</dbReference>
<dbReference type="EMBL" id="CP152276">
    <property type="protein sequence ID" value="XAE42795.1"/>
    <property type="molecule type" value="Genomic_DNA"/>
</dbReference>
<dbReference type="Proteomes" id="UP001449795">
    <property type="component" value="Chromosome"/>
</dbReference>
<evidence type="ECO:0000313" key="3">
    <source>
        <dbReference type="Proteomes" id="UP001449795"/>
    </source>
</evidence>
<evidence type="ECO:0000256" key="1">
    <source>
        <dbReference type="SAM" id="MobiDB-lite"/>
    </source>
</evidence>
<keyword evidence="3" id="KW-1185">Reference proteome</keyword>
<name>A0ABZ3D579_9PROT</name>
<protein>
    <submittedName>
        <fullName evidence="2">Uncharacterized protein</fullName>
    </submittedName>
</protein>
<evidence type="ECO:0000313" key="2">
    <source>
        <dbReference type="EMBL" id="XAE42795.1"/>
    </source>
</evidence>
<reference evidence="2 3" key="1">
    <citation type="submission" date="2024-04" db="EMBL/GenBank/DDBJ databases">
        <title>Complete genome sequence of Nguyenibacter vanlangesis HBCM-1154, a strain capable of nitrogen fixation, IAA production, and phosphorus solubilization isolated from sugarcane soil.</title>
        <authorList>
            <person name="MY HANH P."/>
        </authorList>
    </citation>
    <scope>NUCLEOTIDE SEQUENCE [LARGE SCALE GENOMIC DNA]</scope>
    <source>
        <strain evidence="2 3">HBCM 1154</strain>
    </source>
</reference>
<organism evidence="2 3">
    <name type="scientific">Nguyenibacter vanlangensis</name>
    <dbReference type="NCBI Taxonomy" id="1216886"/>
    <lineage>
        <taxon>Bacteria</taxon>
        <taxon>Pseudomonadati</taxon>
        <taxon>Pseudomonadota</taxon>
        <taxon>Alphaproteobacteria</taxon>
        <taxon>Acetobacterales</taxon>
        <taxon>Acetobacteraceae</taxon>
        <taxon>Nguyenibacter</taxon>
    </lineage>
</organism>